<feature type="region of interest" description="Disordered" evidence="1">
    <location>
        <begin position="1"/>
        <end position="38"/>
    </location>
</feature>
<comment type="caution">
    <text evidence="3">The sequence shown here is derived from an EMBL/GenBank/DDBJ whole genome shotgun (WGS) entry which is preliminary data.</text>
</comment>
<feature type="region of interest" description="Disordered" evidence="1">
    <location>
        <begin position="235"/>
        <end position="278"/>
    </location>
</feature>
<accession>W4LRH1</accession>
<proteinExistence type="predicted"/>
<dbReference type="PATRIC" id="fig|1429438.4.peg.2235"/>
<reference evidence="3 4" key="1">
    <citation type="journal article" date="2014" name="Nature">
        <title>An environmental bacterial taxon with a large and distinct metabolic repertoire.</title>
        <authorList>
            <person name="Wilson M.C."/>
            <person name="Mori T."/>
            <person name="Ruckert C."/>
            <person name="Uria A.R."/>
            <person name="Helf M.J."/>
            <person name="Takada K."/>
            <person name="Gernert C."/>
            <person name="Steffens U.A."/>
            <person name="Heycke N."/>
            <person name="Schmitt S."/>
            <person name="Rinke C."/>
            <person name="Helfrich E.J."/>
            <person name="Brachmann A.O."/>
            <person name="Gurgui C."/>
            <person name="Wakimoto T."/>
            <person name="Kracht M."/>
            <person name="Crusemann M."/>
            <person name="Hentschel U."/>
            <person name="Abe I."/>
            <person name="Matsunaga S."/>
            <person name="Kalinowski J."/>
            <person name="Takeyama H."/>
            <person name="Piel J."/>
        </authorList>
    </citation>
    <scope>NUCLEOTIDE SEQUENCE [LARGE SCALE GENOMIC DNA]</scope>
    <source>
        <strain evidence="4">TSY1</strain>
    </source>
</reference>
<dbReference type="AlphaFoldDB" id="W4LRH1"/>
<gene>
    <name evidence="3" type="ORF">ETSY1_11010</name>
</gene>
<dbReference type="EMBL" id="AZHW01000333">
    <property type="protein sequence ID" value="ETX00480.1"/>
    <property type="molecule type" value="Genomic_DNA"/>
</dbReference>
<dbReference type="Proteomes" id="UP000019141">
    <property type="component" value="Unassembled WGS sequence"/>
</dbReference>
<dbReference type="Pfam" id="PF05685">
    <property type="entry name" value="Uma2"/>
    <property type="match status" value="1"/>
</dbReference>
<dbReference type="HOGENOM" id="CLU_075279_2_1_7"/>
<keyword evidence="4" id="KW-1185">Reference proteome</keyword>
<dbReference type="CDD" id="cd06260">
    <property type="entry name" value="DUF820-like"/>
    <property type="match status" value="1"/>
</dbReference>
<evidence type="ECO:0000259" key="2">
    <source>
        <dbReference type="Pfam" id="PF05685"/>
    </source>
</evidence>
<dbReference type="InterPro" id="IPR008538">
    <property type="entry name" value="Uma2"/>
</dbReference>
<organism evidence="3 4">
    <name type="scientific">Entotheonella factor</name>
    <dbReference type="NCBI Taxonomy" id="1429438"/>
    <lineage>
        <taxon>Bacteria</taxon>
        <taxon>Pseudomonadati</taxon>
        <taxon>Nitrospinota/Tectimicrobiota group</taxon>
        <taxon>Candidatus Tectimicrobiota</taxon>
        <taxon>Candidatus Entotheonellia</taxon>
        <taxon>Candidatus Entotheonellales</taxon>
        <taxon>Candidatus Entotheonellaceae</taxon>
        <taxon>Candidatus Entotheonella</taxon>
    </lineage>
</organism>
<protein>
    <recommendedName>
        <fullName evidence="2">Putative restriction endonuclease domain-containing protein</fullName>
    </recommendedName>
</protein>
<sequence length="293" mass="34903">MATEQQIKPFALPIQTDPPRSPRETLPTMYDLPSEDPKEPGLPDVFHDYQPQLLLETFQPPAYQPDRFFAASDLNVYYTLQNPTWHKRPDWFAVLGAPKLYDGHDMRLSYVVWQEVAAPYLVMELLSPGTEREDLGETEREEDEPPTKWEVYEQILRIPYYVVFSRYTDQVRYFQLTGCRYREVELHDQRLWLPEAGLGVGLWSGAYQGVERQWLRFYDTRGAWIPTYEERGELRAEQERQRAEQERQRAEQERQRAEQERQRAEQERQRAEQEHERAERLAAQLRALGIEPE</sequence>
<evidence type="ECO:0000256" key="1">
    <source>
        <dbReference type="SAM" id="MobiDB-lite"/>
    </source>
</evidence>
<evidence type="ECO:0000313" key="4">
    <source>
        <dbReference type="Proteomes" id="UP000019141"/>
    </source>
</evidence>
<evidence type="ECO:0000313" key="3">
    <source>
        <dbReference type="EMBL" id="ETX00480.1"/>
    </source>
</evidence>
<name>W4LRH1_ENTF1</name>
<dbReference type="PANTHER" id="PTHR33352:SF3">
    <property type="entry name" value="SLR1612 PROTEIN"/>
    <property type="match status" value="1"/>
</dbReference>
<feature type="domain" description="Putative restriction endonuclease" evidence="2">
    <location>
        <begin position="43"/>
        <end position="203"/>
    </location>
</feature>
<dbReference type="PANTHER" id="PTHR33352">
    <property type="entry name" value="SLR1095 PROTEIN"/>
    <property type="match status" value="1"/>
</dbReference>